<proteinExistence type="predicted"/>
<sequence length="582" mass="66926">MKPNLFKNWLILLLFFTHFLFAQNISNQLQHQQKVVFKNPNIIKLTEDKFTQKKLKPILFKSFTYNDFKINKNEIIKLKNGKSISAEKFLDEVNEIEEKLNEFGYSLRDEKDEIVLGGFNYSYNILDKQRNLLNFSDKKLFNDKLKITPCGLLTEEELVKALNAGKPKQSWPINQNKNWSMLIGNNDFGVEIKSSFKFNAEEKNSDLFINSDSNVEVNLNVFIEKIPALKLTDRIFNKPYQNQISLFVLNNPAINDILSNSTKRNYYRDLDWQSGIEFSLGPFSLSGKFISSGRVGLVKSFNIQKQRLSEEITPYVDVDFFGELSTGFVIAEAGIEGKLKLINDTLSIKRNLELKNVSSDSYFDLEAKGVNDLTALKGKIFAYLNIYLPFGTKKFILVFYNNPEGFQASENLFNISYTRPTKRDRELWLEISRISGITNYTARNEKNDVVPKSFIISVEAAGQNFVDTLADWNKDGIIESPVQFKIPMLSSLSIPIKISVKEKYQIGNLDFETELDFVKGEDKEIQFCYNPANRKINGVIESEEEKQITLTGDTIYFGERNHSITFRLSPNLKFKPAPTKTK</sequence>
<accession>A0A832DI58</accession>
<feature type="chain" id="PRO_5032343844" evidence="1">
    <location>
        <begin position="23"/>
        <end position="582"/>
    </location>
</feature>
<dbReference type="AlphaFoldDB" id="A0A832DI58"/>
<feature type="signal peptide" evidence="1">
    <location>
        <begin position="1"/>
        <end position="22"/>
    </location>
</feature>
<keyword evidence="1" id="KW-0732">Signal</keyword>
<organism evidence="2">
    <name type="scientific">Ignavibacterium album</name>
    <dbReference type="NCBI Taxonomy" id="591197"/>
    <lineage>
        <taxon>Bacteria</taxon>
        <taxon>Pseudomonadati</taxon>
        <taxon>Ignavibacteriota</taxon>
        <taxon>Ignavibacteria</taxon>
        <taxon>Ignavibacteriales</taxon>
        <taxon>Ignavibacteriaceae</taxon>
        <taxon>Ignavibacterium</taxon>
    </lineage>
</organism>
<evidence type="ECO:0000256" key="1">
    <source>
        <dbReference type="SAM" id="SignalP"/>
    </source>
</evidence>
<name>A0A832DI58_9BACT</name>
<evidence type="ECO:0000313" key="2">
    <source>
        <dbReference type="EMBL" id="HGT48405.1"/>
    </source>
</evidence>
<gene>
    <name evidence="2" type="ORF">ENS56_10235</name>
</gene>
<protein>
    <submittedName>
        <fullName evidence="2">Uncharacterized protein</fullName>
    </submittedName>
</protein>
<reference evidence="2" key="1">
    <citation type="journal article" date="2020" name="mSystems">
        <title>Genome- and Community-Level Interaction Insights into Carbon Utilization and Element Cycling Functions of Hydrothermarchaeota in Hydrothermal Sediment.</title>
        <authorList>
            <person name="Zhou Z."/>
            <person name="Liu Y."/>
            <person name="Xu W."/>
            <person name="Pan J."/>
            <person name="Luo Z.H."/>
            <person name="Li M."/>
        </authorList>
    </citation>
    <scope>NUCLEOTIDE SEQUENCE [LARGE SCALE GENOMIC DNA]</scope>
    <source>
        <strain evidence="2">SpSt-500</strain>
    </source>
</reference>
<comment type="caution">
    <text evidence="2">The sequence shown here is derived from an EMBL/GenBank/DDBJ whole genome shotgun (WGS) entry which is preliminary data.</text>
</comment>
<dbReference type="EMBL" id="DSVI01000016">
    <property type="protein sequence ID" value="HGT48405.1"/>
    <property type="molecule type" value="Genomic_DNA"/>
</dbReference>